<dbReference type="GO" id="GO:0051017">
    <property type="term" value="P:actin filament bundle assembly"/>
    <property type="evidence" value="ECO:0007669"/>
    <property type="project" value="TreeGrafter"/>
</dbReference>
<name>A0A507QST8_MONPU</name>
<dbReference type="InterPro" id="IPR033643">
    <property type="entry name" value="SYLF_SH3YL1-like"/>
</dbReference>
<evidence type="ECO:0000313" key="5">
    <source>
        <dbReference type="Proteomes" id="UP000319663"/>
    </source>
</evidence>
<dbReference type="GO" id="GO:0030479">
    <property type="term" value="C:actin cortical patch"/>
    <property type="evidence" value="ECO:0007669"/>
    <property type="project" value="TreeGrafter"/>
</dbReference>
<feature type="compositionally biased region" description="Low complexity" evidence="1">
    <location>
        <begin position="312"/>
        <end position="323"/>
    </location>
</feature>
<keyword evidence="2" id="KW-0732">Signal</keyword>
<dbReference type="GO" id="GO:0035091">
    <property type="term" value="F:phosphatidylinositol binding"/>
    <property type="evidence" value="ECO:0007669"/>
    <property type="project" value="TreeGrafter"/>
</dbReference>
<protein>
    <recommendedName>
        <fullName evidence="3">Ysc84 actin-binding domain-containing protein</fullName>
    </recommendedName>
</protein>
<reference evidence="4 5" key="1">
    <citation type="submission" date="2019-06" db="EMBL/GenBank/DDBJ databases">
        <title>Wine fermentation using esterase from Monascus purpureus.</title>
        <authorList>
            <person name="Geng C."/>
            <person name="Zhang Y."/>
        </authorList>
    </citation>
    <scope>NUCLEOTIDE SEQUENCE [LARGE SCALE GENOMIC DNA]</scope>
    <source>
        <strain evidence="4">HQ1</strain>
    </source>
</reference>
<organism evidence="4 5">
    <name type="scientific">Monascus purpureus</name>
    <name type="common">Red mold</name>
    <name type="synonym">Monascus anka</name>
    <dbReference type="NCBI Taxonomy" id="5098"/>
    <lineage>
        <taxon>Eukaryota</taxon>
        <taxon>Fungi</taxon>
        <taxon>Dikarya</taxon>
        <taxon>Ascomycota</taxon>
        <taxon>Pezizomycotina</taxon>
        <taxon>Eurotiomycetes</taxon>
        <taxon>Eurotiomycetidae</taxon>
        <taxon>Eurotiales</taxon>
        <taxon>Aspergillaceae</taxon>
        <taxon>Monascus</taxon>
    </lineage>
</organism>
<gene>
    <name evidence="4" type="ORF">MPDQ_007180</name>
</gene>
<dbReference type="CDD" id="cd11525">
    <property type="entry name" value="SYLF_SH3YL1_like"/>
    <property type="match status" value="1"/>
</dbReference>
<dbReference type="PANTHER" id="PTHR15629:SF2">
    <property type="entry name" value="SH3 DOMAIN-CONTAINING YSC84-LIKE PROTEIN 1"/>
    <property type="match status" value="1"/>
</dbReference>
<keyword evidence="5" id="KW-1185">Reference proteome</keyword>
<feature type="signal peptide" evidence="2">
    <location>
        <begin position="1"/>
        <end position="24"/>
    </location>
</feature>
<feature type="domain" description="Ysc84 actin-binding" evidence="3">
    <location>
        <begin position="163"/>
        <end position="287"/>
    </location>
</feature>
<dbReference type="Pfam" id="PF04366">
    <property type="entry name" value="Ysc84"/>
    <property type="match status" value="1"/>
</dbReference>
<evidence type="ECO:0000256" key="2">
    <source>
        <dbReference type="SAM" id="SignalP"/>
    </source>
</evidence>
<comment type="caution">
    <text evidence="4">The sequence shown here is derived from an EMBL/GenBank/DDBJ whole genome shotgun (WGS) entry which is preliminary data.</text>
</comment>
<proteinExistence type="predicted"/>
<evidence type="ECO:0000313" key="4">
    <source>
        <dbReference type="EMBL" id="TQB72017.1"/>
    </source>
</evidence>
<dbReference type="STRING" id="5098.A0A507QST8"/>
<evidence type="ECO:0000259" key="3">
    <source>
        <dbReference type="Pfam" id="PF04366"/>
    </source>
</evidence>
<dbReference type="EMBL" id="VIFY01000071">
    <property type="protein sequence ID" value="TQB72017.1"/>
    <property type="molecule type" value="Genomic_DNA"/>
</dbReference>
<feature type="chain" id="PRO_5021222473" description="Ysc84 actin-binding domain-containing protein" evidence="2">
    <location>
        <begin position="25"/>
        <end position="343"/>
    </location>
</feature>
<accession>A0A507QST8</accession>
<dbReference type="Proteomes" id="UP000319663">
    <property type="component" value="Unassembled WGS sequence"/>
</dbReference>
<evidence type="ECO:0000256" key="1">
    <source>
        <dbReference type="SAM" id="MobiDB-lite"/>
    </source>
</evidence>
<dbReference type="AlphaFoldDB" id="A0A507QST8"/>
<feature type="region of interest" description="Disordered" evidence="1">
    <location>
        <begin position="301"/>
        <end position="343"/>
    </location>
</feature>
<dbReference type="InterPro" id="IPR007461">
    <property type="entry name" value="Ysc84_actin-binding"/>
</dbReference>
<dbReference type="InterPro" id="IPR051702">
    <property type="entry name" value="SH3_domain_YSC84-like"/>
</dbReference>
<dbReference type="GO" id="GO:0051666">
    <property type="term" value="P:actin cortical patch localization"/>
    <property type="evidence" value="ECO:0007669"/>
    <property type="project" value="TreeGrafter"/>
</dbReference>
<dbReference type="GO" id="GO:0051015">
    <property type="term" value="F:actin filament binding"/>
    <property type="evidence" value="ECO:0007669"/>
    <property type="project" value="TreeGrafter"/>
</dbReference>
<dbReference type="PANTHER" id="PTHR15629">
    <property type="entry name" value="SH3YL1 PROTEIN"/>
    <property type="match status" value="1"/>
</dbReference>
<sequence length="343" mass="36341">MHPARRVLTTSLFQFLLDLQFYLSHRFAPHAEGFCPAEVLDRCVVIMIGIGAGGTDSQNSYSTQPTSSRQIGQKVYSAISPYLAEPVSECKKAGKILDSFVSPQFITLDSGIPRKVLARAKGLVIFTCFKSGFIFSGRFGSGLIVARLADGSWSAPSAIGTFGGGIGGQGGLELTDFVFVLNTDAAVRAITQSGSITLGGNVSLALGPVGRSVEAMGAMGNNGTAGMFAYSKTRGVFCGISFEFSMLGERPDANRKMYKQKVTAKQLLTGEIAPPSGAEPLMSVLNRDIFRADSSIQLPTELRSGDLHAEAAELPAEPSDEPSQGVPELDNQQSNSRTDEPTA</sequence>